<evidence type="ECO:0000313" key="1">
    <source>
        <dbReference type="EMBL" id="HIY65709.1"/>
    </source>
</evidence>
<gene>
    <name evidence="1" type="ORF">H9830_05465</name>
</gene>
<name>A0A9D1YTT0_9MICO</name>
<reference evidence="1" key="2">
    <citation type="submission" date="2021-04" db="EMBL/GenBank/DDBJ databases">
        <authorList>
            <person name="Gilroy R."/>
        </authorList>
    </citation>
    <scope>NUCLEOTIDE SEQUENCE</scope>
    <source>
        <strain evidence="1">ChiGjej1B1-98</strain>
    </source>
</reference>
<dbReference type="Proteomes" id="UP000824005">
    <property type="component" value="Unassembled WGS sequence"/>
</dbReference>
<proteinExistence type="predicted"/>
<sequence>MTSTTIKVTAELRDILKQQARGRGRTLNAHLQALADEESRRQRFDELKASRERYPPDDDYRAEAEEWLGAGWN</sequence>
<comment type="caution">
    <text evidence="1">The sequence shown here is derived from an EMBL/GenBank/DDBJ whole genome shotgun (WGS) entry which is preliminary data.</text>
</comment>
<organism evidence="1 2">
    <name type="scientific">Candidatus Agrococcus pullicola</name>
    <dbReference type="NCBI Taxonomy" id="2838429"/>
    <lineage>
        <taxon>Bacteria</taxon>
        <taxon>Bacillati</taxon>
        <taxon>Actinomycetota</taxon>
        <taxon>Actinomycetes</taxon>
        <taxon>Micrococcales</taxon>
        <taxon>Microbacteriaceae</taxon>
        <taxon>Agrococcus</taxon>
    </lineage>
</organism>
<protein>
    <submittedName>
        <fullName evidence="1">Uncharacterized protein</fullName>
    </submittedName>
</protein>
<reference evidence="1" key="1">
    <citation type="journal article" date="2021" name="PeerJ">
        <title>Extensive microbial diversity within the chicken gut microbiome revealed by metagenomics and culture.</title>
        <authorList>
            <person name="Gilroy R."/>
            <person name="Ravi A."/>
            <person name="Getino M."/>
            <person name="Pursley I."/>
            <person name="Horton D.L."/>
            <person name="Alikhan N.F."/>
            <person name="Baker D."/>
            <person name="Gharbi K."/>
            <person name="Hall N."/>
            <person name="Watson M."/>
            <person name="Adriaenssens E.M."/>
            <person name="Foster-Nyarko E."/>
            <person name="Jarju S."/>
            <person name="Secka A."/>
            <person name="Antonio M."/>
            <person name="Oren A."/>
            <person name="Chaudhuri R.R."/>
            <person name="La Ragione R."/>
            <person name="Hildebrand F."/>
            <person name="Pallen M.J."/>
        </authorList>
    </citation>
    <scope>NUCLEOTIDE SEQUENCE</scope>
    <source>
        <strain evidence="1">ChiGjej1B1-98</strain>
    </source>
</reference>
<dbReference type="EMBL" id="DXDC01000158">
    <property type="protein sequence ID" value="HIY65709.1"/>
    <property type="molecule type" value="Genomic_DNA"/>
</dbReference>
<evidence type="ECO:0000313" key="2">
    <source>
        <dbReference type="Proteomes" id="UP000824005"/>
    </source>
</evidence>
<accession>A0A9D1YTT0</accession>
<dbReference type="AlphaFoldDB" id="A0A9D1YTT0"/>